<dbReference type="InterPro" id="IPR035427">
    <property type="entry name" value="Tim10-like_dom_sf"/>
</dbReference>
<comment type="catalytic activity">
    <reaction evidence="14">
        <text>a hydroperoxide + [thioredoxin]-dithiol = an alcohol + [thioredoxin]-disulfide + H2O</text>
        <dbReference type="Rhea" id="RHEA:62620"/>
        <dbReference type="Rhea" id="RHEA-COMP:10698"/>
        <dbReference type="Rhea" id="RHEA-COMP:10700"/>
        <dbReference type="ChEBI" id="CHEBI:15377"/>
        <dbReference type="ChEBI" id="CHEBI:29950"/>
        <dbReference type="ChEBI" id="CHEBI:30879"/>
        <dbReference type="ChEBI" id="CHEBI:35924"/>
        <dbReference type="ChEBI" id="CHEBI:50058"/>
        <dbReference type="EC" id="1.11.1.24"/>
    </reaction>
</comment>
<comment type="similarity">
    <text evidence="2">Belongs to the small Tim family.</text>
</comment>
<comment type="similarity">
    <text evidence="13">Belongs to the peroxiredoxin family. BCP/PrxQ subfamily.</text>
</comment>
<dbReference type="Pfam" id="PF00578">
    <property type="entry name" value="AhpC-TSA"/>
    <property type="match status" value="1"/>
</dbReference>
<dbReference type="InterPro" id="IPR013766">
    <property type="entry name" value="Thioredoxin_domain"/>
</dbReference>
<comment type="caution">
    <text evidence="17">The sequence shown here is derived from an EMBL/GenBank/DDBJ whole genome shotgun (WGS) entry which is preliminary data.</text>
</comment>
<evidence type="ECO:0000313" key="17">
    <source>
        <dbReference type="EMBL" id="TFY72817.1"/>
    </source>
</evidence>
<dbReference type="Proteomes" id="UP000298327">
    <property type="component" value="Unassembled WGS sequence"/>
</dbReference>
<keyword evidence="10" id="KW-1015">Disulfide bond</keyword>
<dbReference type="AlphaFoldDB" id="A0A4Y9ZFM3"/>
<dbReference type="InterPro" id="IPR036249">
    <property type="entry name" value="Thioredoxin-like_sf"/>
</dbReference>
<evidence type="ECO:0000259" key="16">
    <source>
        <dbReference type="PROSITE" id="PS51352"/>
    </source>
</evidence>
<dbReference type="Gene3D" id="1.10.287.810">
    <property type="entry name" value="Mitochondrial import inner membrane translocase subunit tim13 like domains"/>
    <property type="match status" value="1"/>
</dbReference>
<dbReference type="PANTHER" id="PTHR42801:SF4">
    <property type="entry name" value="AHPC_TSA FAMILY PROTEIN"/>
    <property type="match status" value="1"/>
</dbReference>
<dbReference type="SUPFAM" id="SSF52833">
    <property type="entry name" value="Thioredoxin-like"/>
    <property type="match status" value="1"/>
</dbReference>
<dbReference type="GO" id="GO:0015031">
    <property type="term" value="P:protein transport"/>
    <property type="evidence" value="ECO:0007669"/>
    <property type="project" value="UniProtKB-KW"/>
</dbReference>
<dbReference type="EMBL" id="SEOQ01000004">
    <property type="protein sequence ID" value="TFY72817.1"/>
    <property type="molecule type" value="Genomic_DNA"/>
</dbReference>
<dbReference type="GO" id="GO:0005743">
    <property type="term" value="C:mitochondrial inner membrane"/>
    <property type="evidence" value="ECO:0007669"/>
    <property type="project" value="UniProtKB-SubCell"/>
</dbReference>
<keyword evidence="4" id="KW-0575">Peroxidase</keyword>
<organism evidence="17 18">
    <name type="scientific">Dentipellis fragilis</name>
    <dbReference type="NCBI Taxonomy" id="205917"/>
    <lineage>
        <taxon>Eukaryota</taxon>
        <taxon>Fungi</taxon>
        <taxon>Dikarya</taxon>
        <taxon>Basidiomycota</taxon>
        <taxon>Agaricomycotina</taxon>
        <taxon>Agaricomycetes</taxon>
        <taxon>Russulales</taxon>
        <taxon>Hericiaceae</taxon>
        <taxon>Dentipellis</taxon>
    </lineage>
</organism>
<evidence type="ECO:0000256" key="2">
    <source>
        <dbReference type="ARBA" id="ARBA00006720"/>
    </source>
</evidence>
<dbReference type="PANTHER" id="PTHR42801">
    <property type="entry name" value="THIOREDOXIN-DEPENDENT PEROXIDE REDUCTASE"/>
    <property type="match status" value="1"/>
</dbReference>
<evidence type="ECO:0000256" key="8">
    <source>
        <dbReference type="ARBA" id="ARBA00023002"/>
    </source>
</evidence>
<keyword evidence="8" id="KW-0560">Oxidoreductase</keyword>
<evidence type="ECO:0000256" key="5">
    <source>
        <dbReference type="ARBA" id="ARBA00022792"/>
    </source>
</evidence>
<keyword evidence="5" id="KW-0472">Membrane</keyword>
<reference evidence="17 18" key="1">
    <citation type="submission" date="2019-02" db="EMBL/GenBank/DDBJ databases">
        <title>Genome sequencing of the rare red list fungi Dentipellis fragilis.</title>
        <authorList>
            <person name="Buettner E."/>
            <person name="Kellner H."/>
        </authorList>
    </citation>
    <scope>NUCLEOTIDE SEQUENCE [LARGE SCALE GENOMIC DNA]</scope>
    <source>
        <strain evidence="17 18">DSM 105465</strain>
    </source>
</reference>
<dbReference type="InterPro" id="IPR000866">
    <property type="entry name" value="AhpC/TSA"/>
</dbReference>
<keyword evidence="18" id="KW-1185">Reference proteome</keyword>
<feature type="region of interest" description="Disordered" evidence="15">
    <location>
        <begin position="264"/>
        <end position="300"/>
    </location>
</feature>
<dbReference type="Gene3D" id="3.40.30.10">
    <property type="entry name" value="Glutaredoxin"/>
    <property type="match status" value="1"/>
</dbReference>
<feature type="compositionally biased region" description="Low complexity" evidence="15">
    <location>
        <begin position="272"/>
        <end position="300"/>
    </location>
</feature>
<gene>
    <name evidence="17" type="ORF">EVG20_g182</name>
</gene>
<dbReference type="InterPro" id="IPR004217">
    <property type="entry name" value="Tim10-like"/>
</dbReference>
<dbReference type="EC" id="1.11.1.24" evidence="3"/>
<evidence type="ECO:0000256" key="4">
    <source>
        <dbReference type="ARBA" id="ARBA00022559"/>
    </source>
</evidence>
<dbReference type="STRING" id="205917.A0A4Y9ZFM3"/>
<proteinExistence type="inferred from homology"/>
<protein>
    <recommendedName>
        <fullName evidence="3">thioredoxin-dependent peroxiredoxin</fullName>
        <ecNumber evidence="3">1.11.1.24</ecNumber>
    </recommendedName>
    <alternativeName>
        <fullName evidence="12">Thioredoxin peroxidase</fullName>
    </alternativeName>
</protein>
<comment type="subcellular location">
    <subcellularLocation>
        <location evidence="1">Mitochondrion inner membrane</location>
        <topology evidence="1">Peripheral membrane protein</topology>
    </subcellularLocation>
</comment>
<evidence type="ECO:0000256" key="15">
    <source>
        <dbReference type="SAM" id="MobiDB-lite"/>
    </source>
</evidence>
<keyword evidence="7" id="KW-0813">Transport</keyword>
<dbReference type="CDD" id="cd03017">
    <property type="entry name" value="PRX_BCP"/>
    <property type="match status" value="1"/>
</dbReference>
<evidence type="ECO:0000256" key="14">
    <source>
        <dbReference type="ARBA" id="ARBA00049091"/>
    </source>
</evidence>
<evidence type="ECO:0000256" key="1">
    <source>
        <dbReference type="ARBA" id="ARBA00004637"/>
    </source>
</evidence>
<feature type="domain" description="Thioredoxin" evidence="16">
    <location>
        <begin position="97"/>
        <end position="247"/>
    </location>
</feature>
<dbReference type="GO" id="GO:0008379">
    <property type="term" value="F:thioredoxin peroxidase activity"/>
    <property type="evidence" value="ECO:0007669"/>
    <property type="project" value="TreeGrafter"/>
</dbReference>
<evidence type="ECO:0000256" key="3">
    <source>
        <dbReference type="ARBA" id="ARBA00013017"/>
    </source>
</evidence>
<evidence type="ECO:0000256" key="6">
    <source>
        <dbReference type="ARBA" id="ARBA00022862"/>
    </source>
</evidence>
<dbReference type="OrthoDB" id="338622at2759"/>
<keyword evidence="11" id="KW-0676">Redox-active center</keyword>
<name>A0A4Y9ZFM3_9AGAM</name>
<dbReference type="PROSITE" id="PS51352">
    <property type="entry name" value="THIOREDOXIN_2"/>
    <property type="match status" value="1"/>
</dbReference>
<keyword evidence="6" id="KW-0049">Antioxidant</keyword>
<dbReference type="GO" id="GO:0034599">
    <property type="term" value="P:cellular response to oxidative stress"/>
    <property type="evidence" value="ECO:0007669"/>
    <property type="project" value="TreeGrafter"/>
</dbReference>
<dbReference type="SUPFAM" id="SSF144122">
    <property type="entry name" value="Tim10-like"/>
    <property type="match status" value="1"/>
</dbReference>
<dbReference type="GO" id="GO:0045454">
    <property type="term" value="P:cell redox homeostasis"/>
    <property type="evidence" value="ECO:0007669"/>
    <property type="project" value="TreeGrafter"/>
</dbReference>
<evidence type="ECO:0000256" key="7">
    <source>
        <dbReference type="ARBA" id="ARBA00022927"/>
    </source>
</evidence>
<accession>A0A4Y9ZFM3</accession>
<evidence type="ECO:0000256" key="12">
    <source>
        <dbReference type="ARBA" id="ARBA00032824"/>
    </source>
</evidence>
<keyword evidence="9" id="KW-0811">Translocation</keyword>
<dbReference type="Pfam" id="PF02953">
    <property type="entry name" value="zf-Tim10_DDP"/>
    <property type="match status" value="1"/>
</dbReference>
<sequence>MDFSQFNAAEQAHMSRVIEKKQMQDFLRMYSNLVERCFTSCCNDFTSKALSSKEEQCMLNCADKFLKHSERVGARFAEQNAVGPGLSSLQTITMPHPLVGKPAPPLTTLLNYDGEVYEFIPEKVNAPTALFFFPKAGTYGCTREVCQFRDALVDESAFKDSKLNVIGVSPDPVDKLKAFAEKHKVTYPILSDEKGDARKAYCPGKGLFGLTEARVTYFINQDGTVRHNRLTGINIPTHRDALDATVNYGAHVKFVSKNLAELEAEKKKDAEPAASEPAPTAAAATDAPTADAAPAAETTA</sequence>
<evidence type="ECO:0000256" key="10">
    <source>
        <dbReference type="ARBA" id="ARBA00023157"/>
    </source>
</evidence>
<dbReference type="InterPro" id="IPR050924">
    <property type="entry name" value="Peroxiredoxin_BCP/PrxQ"/>
</dbReference>
<keyword evidence="5" id="KW-0496">Mitochondrion</keyword>
<evidence type="ECO:0000256" key="9">
    <source>
        <dbReference type="ARBA" id="ARBA00023010"/>
    </source>
</evidence>
<keyword evidence="7" id="KW-0653">Protein transport</keyword>
<evidence type="ECO:0000256" key="13">
    <source>
        <dbReference type="ARBA" id="ARBA00038489"/>
    </source>
</evidence>
<keyword evidence="5" id="KW-0999">Mitochondrion inner membrane</keyword>
<evidence type="ECO:0000313" key="18">
    <source>
        <dbReference type="Proteomes" id="UP000298327"/>
    </source>
</evidence>
<evidence type="ECO:0000256" key="11">
    <source>
        <dbReference type="ARBA" id="ARBA00023284"/>
    </source>
</evidence>